<feature type="binding site" evidence="7">
    <location>
        <position position="214"/>
    </location>
    <ligand>
        <name>substrate</name>
    </ligand>
</feature>
<keyword evidence="3 7" id="KW-0312">Gluconeogenesis</keyword>
<keyword evidence="10" id="KW-1185">Reference proteome</keyword>
<dbReference type="GO" id="GO:0046166">
    <property type="term" value="P:glyceraldehyde-3-phosphate biosynthetic process"/>
    <property type="evidence" value="ECO:0007669"/>
    <property type="project" value="TreeGrafter"/>
</dbReference>
<gene>
    <name evidence="9" type="primary">pgk/tpi</name>
    <name evidence="7" type="synonym">tpiA</name>
    <name evidence="9" type="ORF">RT761_00621</name>
</gene>
<dbReference type="FunFam" id="3.20.20.70:FF:000016">
    <property type="entry name" value="Triosephosphate isomerase"/>
    <property type="match status" value="1"/>
</dbReference>
<evidence type="ECO:0000256" key="3">
    <source>
        <dbReference type="ARBA" id="ARBA00022432"/>
    </source>
</evidence>
<dbReference type="AlphaFoldDB" id="A0A7T1F1X2"/>
<dbReference type="InterPro" id="IPR000652">
    <property type="entry name" value="Triosephosphate_isomerase"/>
</dbReference>
<evidence type="ECO:0000313" key="10">
    <source>
        <dbReference type="Proteomes" id="UP000594463"/>
    </source>
</evidence>
<dbReference type="InterPro" id="IPR022896">
    <property type="entry name" value="TrioseP_Isoase_bac/euk"/>
</dbReference>
<evidence type="ECO:0000256" key="4">
    <source>
        <dbReference type="ARBA" id="ARBA00022490"/>
    </source>
</evidence>
<dbReference type="RefSeq" id="WP_218112622.1">
    <property type="nucleotide sequence ID" value="NZ_CP065383.1"/>
</dbReference>
<accession>A0A7T1F1X2</accession>
<dbReference type="EC" id="5.3.1.1" evidence="7 8"/>
<feature type="binding site" evidence="7">
    <location>
        <begin position="9"/>
        <end position="11"/>
    </location>
    <ligand>
        <name>substrate</name>
    </ligand>
</feature>
<dbReference type="NCBIfam" id="TIGR00419">
    <property type="entry name" value="tim"/>
    <property type="match status" value="1"/>
</dbReference>
<dbReference type="PROSITE" id="PS51440">
    <property type="entry name" value="TIM_2"/>
    <property type="match status" value="1"/>
</dbReference>
<dbReference type="CDD" id="cd00311">
    <property type="entry name" value="TIM"/>
    <property type="match status" value="1"/>
</dbReference>
<dbReference type="Gene3D" id="3.20.20.70">
    <property type="entry name" value="Aldolase class I"/>
    <property type="match status" value="1"/>
</dbReference>
<evidence type="ECO:0000256" key="5">
    <source>
        <dbReference type="ARBA" id="ARBA00023152"/>
    </source>
</evidence>
<comment type="pathway">
    <text evidence="1 7 8">Carbohydrate degradation; glycolysis; D-glyceraldehyde 3-phosphate from glycerone phosphate: step 1/1.</text>
</comment>
<name>A0A7T1F1X2_ATRLM</name>
<reference evidence="9 10" key="1">
    <citation type="journal article" date="2021" name="Nat. Commun.">
        <title>Isolation of a member of the candidate phylum Atribacteria reveals a unique cell membrane structure.</title>
        <authorList>
            <person name="Taiki K."/>
            <person name="Nobu M.K."/>
            <person name="Kusada H."/>
            <person name="Meng X.-Y."/>
            <person name="Hosoki N."/>
            <person name="Uematsu K."/>
            <person name="Yoshioka H."/>
            <person name="Kamagata Y."/>
            <person name="Tamaki H."/>
        </authorList>
    </citation>
    <scope>NUCLEOTIDE SEQUENCE [LARGE SCALE GENOMIC DNA]</scope>
    <source>
        <strain evidence="9 10">RT761</strain>
    </source>
</reference>
<evidence type="ECO:0000256" key="6">
    <source>
        <dbReference type="ARBA" id="ARBA00023235"/>
    </source>
</evidence>
<dbReference type="GO" id="GO:0006096">
    <property type="term" value="P:glycolytic process"/>
    <property type="evidence" value="ECO:0007669"/>
    <property type="project" value="UniProtKB-UniRule"/>
</dbReference>
<evidence type="ECO:0000256" key="7">
    <source>
        <dbReference type="HAMAP-Rule" id="MF_00147"/>
    </source>
</evidence>
<dbReference type="Proteomes" id="UP000594463">
    <property type="component" value="Chromosome"/>
</dbReference>
<evidence type="ECO:0000256" key="8">
    <source>
        <dbReference type="RuleBase" id="RU363013"/>
    </source>
</evidence>
<dbReference type="PANTHER" id="PTHR21139:SF42">
    <property type="entry name" value="TRIOSEPHOSPHATE ISOMERASE"/>
    <property type="match status" value="1"/>
</dbReference>
<sequence>MRKFLIAANWKMNMYRQEALELIRGVIEQTKLFPSVDIMVAPPFTVLETVNGEIQNTQIRLGAQDVFFEESGAYTGEISPGMILDAGCTYVIIGHSERRQYFHETDEIINKKVTAALKNHLIPILCVGETWEERKQGRTFLVLNQQILFGLQGIDNEKLSSIIVAYEPVWAIGTGKSATKEQIQEVHAYLRGVIKEFTSSNEMAFNIRILYGGSMNPKNAQEILSQKDVDGGLIGGASLNIDSFSSLVQIAENVQKEKKQE</sequence>
<dbReference type="UniPathway" id="UPA00109">
    <property type="reaction ID" value="UER00189"/>
</dbReference>
<dbReference type="SUPFAM" id="SSF51351">
    <property type="entry name" value="Triosephosphate isomerase (TIM)"/>
    <property type="match status" value="1"/>
</dbReference>
<feature type="binding site" evidence="7">
    <location>
        <begin position="235"/>
        <end position="236"/>
    </location>
    <ligand>
        <name>substrate</name>
    </ligand>
</feature>
<evidence type="ECO:0000313" key="9">
    <source>
        <dbReference type="EMBL" id="QPM67418.1"/>
    </source>
</evidence>
<dbReference type="InterPro" id="IPR020861">
    <property type="entry name" value="Triosephosphate_isomerase_AS"/>
</dbReference>
<feature type="binding site" evidence="7">
    <location>
        <position position="173"/>
    </location>
    <ligand>
        <name>substrate</name>
    </ligand>
</feature>
<organism evidence="9 10">
    <name type="scientific">Atribacter laminatus</name>
    <dbReference type="NCBI Taxonomy" id="2847778"/>
    <lineage>
        <taxon>Bacteria</taxon>
        <taxon>Pseudomonadati</taxon>
        <taxon>Atribacterota</taxon>
        <taxon>Atribacteria</taxon>
        <taxon>Atribacterales</taxon>
        <taxon>Atribacteraceae</taxon>
        <taxon>Atribacter</taxon>
    </lineage>
</organism>
<feature type="active site" description="Electrophile" evidence="7">
    <location>
        <position position="95"/>
    </location>
</feature>
<comment type="similarity">
    <text evidence="2 7 8">Belongs to the triosephosphate isomerase family.</text>
</comment>
<comment type="subcellular location">
    <subcellularLocation>
        <location evidence="7 8">Cytoplasm</location>
    </subcellularLocation>
</comment>
<dbReference type="GO" id="GO:0006094">
    <property type="term" value="P:gluconeogenesis"/>
    <property type="evidence" value="ECO:0007669"/>
    <property type="project" value="UniProtKB-UniRule"/>
</dbReference>
<dbReference type="EMBL" id="CP065383">
    <property type="protein sequence ID" value="QPM67418.1"/>
    <property type="molecule type" value="Genomic_DNA"/>
</dbReference>
<keyword evidence="5 7" id="KW-0324">Glycolysis</keyword>
<dbReference type="GO" id="GO:0019563">
    <property type="term" value="P:glycerol catabolic process"/>
    <property type="evidence" value="ECO:0007669"/>
    <property type="project" value="TreeGrafter"/>
</dbReference>
<protein>
    <recommendedName>
        <fullName evidence="7 8">Triosephosphate isomerase</fullName>
        <shortName evidence="7">TIM</shortName>
        <shortName evidence="7">TPI</shortName>
        <ecNumber evidence="7 8">5.3.1.1</ecNumber>
    </recommendedName>
    <alternativeName>
        <fullName evidence="7">Triose-phosphate isomerase</fullName>
    </alternativeName>
</protein>
<feature type="active site" description="Proton acceptor" evidence="7">
    <location>
        <position position="167"/>
    </location>
</feature>
<dbReference type="InterPro" id="IPR035990">
    <property type="entry name" value="TIM_sf"/>
</dbReference>
<dbReference type="HAMAP" id="MF_00147_B">
    <property type="entry name" value="TIM_B"/>
    <property type="match status" value="1"/>
</dbReference>
<dbReference type="PANTHER" id="PTHR21139">
    <property type="entry name" value="TRIOSEPHOSPHATE ISOMERASE"/>
    <property type="match status" value="1"/>
</dbReference>
<dbReference type="GO" id="GO:0004807">
    <property type="term" value="F:triose-phosphate isomerase activity"/>
    <property type="evidence" value="ECO:0007669"/>
    <property type="project" value="UniProtKB-UniRule"/>
</dbReference>
<comment type="subunit">
    <text evidence="7 8">Homodimer.</text>
</comment>
<comment type="catalytic activity">
    <reaction evidence="7 8">
        <text>D-glyceraldehyde 3-phosphate = dihydroxyacetone phosphate</text>
        <dbReference type="Rhea" id="RHEA:18585"/>
        <dbReference type="ChEBI" id="CHEBI:57642"/>
        <dbReference type="ChEBI" id="CHEBI:59776"/>
        <dbReference type="EC" id="5.3.1.1"/>
    </reaction>
</comment>
<keyword evidence="4 7" id="KW-0963">Cytoplasm</keyword>
<comment type="pathway">
    <text evidence="7 8">Carbohydrate biosynthesis; gluconeogenesis.</text>
</comment>
<dbReference type="Pfam" id="PF00121">
    <property type="entry name" value="TIM"/>
    <property type="match status" value="1"/>
</dbReference>
<proteinExistence type="inferred from homology"/>
<comment type="function">
    <text evidence="7">Involved in the gluconeogenesis. Catalyzes stereospecifically the conversion of dihydroxyacetone phosphate (DHAP) to D-glyceraldehyde-3-phosphate (G3P).</text>
</comment>
<dbReference type="KEGG" id="alam:RT761_00621"/>
<dbReference type="GO" id="GO:0005829">
    <property type="term" value="C:cytosol"/>
    <property type="evidence" value="ECO:0007669"/>
    <property type="project" value="TreeGrafter"/>
</dbReference>
<dbReference type="InterPro" id="IPR013785">
    <property type="entry name" value="Aldolase_TIM"/>
</dbReference>
<evidence type="ECO:0000256" key="1">
    <source>
        <dbReference type="ARBA" id="ARBA00004680"/>
    </source>
</evidence>
<dbReference type="PROSITE" id="PS00171">
    <property type="entry name" value="TIM_1"/>
    <property type="match status" value="1"/>
</dbReference>
<dbReference type="UniPathway" id="UPA00138"/>
<evidence type="ECO:0000256" key="2">
    <source>
        <dbReference type="ARBA" id="ARBA00007422"/>
    </source>
</evidence>
<keyword evidence="6 7" id="KW-0413">Isomerase</keyword>